<sequence>MDGASEAIPASEGRSAKSLELVLATNESITIDLDPLPSPEELEVVIDILVEEKPAAYFWTALASRCWNAGRRAEAELIVTKGCSILPVHRPDDSIPLFSLHAAFQLDDARKAPKQVLPDARYQILQDKQPKQHYFRNTIEALNQAQSLNPQHPMIVQSRAVFALLTGDNALAGKLFDVMLSREPMHAIALLGKACVLLRAKQYMNALQTYQLVLRLALKMDQLAAAANDSSLRWTGPDARVGIGLCLWALGRHDPARRAWRRAVDANPDNHAPRLLLGLSLVNAAKQVQALPHGWYGAQTQHSEDVARRTAYAEGIVLLQSAWRLDKTNAMTAVALSAHLLSQSTHQFAQALPAAHDFTTAPQPVPEELEGQISATLDRALKLGEHAIQYADSKSPVIQGWLQYAHALHLASQLARNNGDRALRLLSQRYYARASEELARLPPVPGLADPDGTHHQLSHGLALATLGMAQLQASSGDQLAATNTLDAVLARPSPGSNQSYGIELGLLAALLLATPQLGATPEQVQADRRKARVLLDRTLRLAEASGRAAHGARDEDEHDRATRPDDAEATTDGALLQAETAIEAEHLAPRTLEAVAQFDADPLVHAQLAALCAPNDVDRAVRNYAQALRVAQSQDGEKALQAQLQLNMGALLVQHGAALTQAPSARQNTAWALRQGITYLERAFTVAGEAAASSSDVATAVKVLANYDLGRAFEASGDKEQAREAYKALLAAHPEYVDARVRLAILAANEPHGTELSEQGVSRAARDVANTRFKEALSCDPGNLDTRAAYIRFLAGEYPANRQPAWAAIKELAAQLFLGPDAGKKIFGSPSAARRAAEEARHDAFVLSALGWAYYQLGLHTAPGPSYKADRSKSMLRAADLFDKALAAHPQCVFAAQGLAILLADDALSDPSAPPETAEERRKLAAEDAIILFGKLRELRDDASVYICQGHAFMIRSELERALHVYDLALTRYDNERNPMVLQYVARAAYALGLREKEFAHLQLAQKHLTTAAEALASRSADANSAAGVERKQVLYNKAVMAQKALQMLCDLPIAQQRSAELQEAIEWVTSSQPTLPELEEAARNNQLLYITAEVVEQRAKYAETSLLRQAQKQLEEARAYEAQQAEQLRLLDEKQKAKDAQLEQMRREREEEHRRRAEAIAESRRRAREEAAQIEYVKEPSPEPKKRSGGGGGGGRRKKQPEAQEPQDQFVANDSSDGADDLFAEDSESDASDGDQDEDEEQQPAAAPAEPSESQPDAEASTEAPAPKSTREKLAELARQRKQRNKDERQDKKSKKRRSHDKPKDREAKKPKVAADNDTIDSDEEMNL</sequence>
<evidence type="ECO:0000313" key="4">
    <source>
        <dbReference type="EMBL" id="WFD38427.1"/>
    </source>
</evidence>
<keyword evidence="1" id="KW-0677">Repeat</keyword>
<accession>A0AAF0J976</accession>
<dbReference type="PANTHER" id="PTHR14027:SF2">
    <property type="entry name" value="RNA POLYMERASE-ASSOCIATED PROTEIN CTR9 HOMOLOG"/>
    <property type="match status" value="1"/>
</dbReference>
<dbReference type="EMBL" id="CP119959">
    <property type="protein sequence ID" value="WFD38427.1"/>
    <property type="molecule type" value="Genomic_DNA"/>
</dbReference>
<protein>
    <submittedName>
        <fullName evidence="4">Protein required for normal CLN1 and CLN2 G1 cyclin expression</fullName>
    </submittedName>
</protein>
<dbReference type="Proteomes" id="UP001217754">
    <property type="component" value="Chromosome 2"/>
</dbReference>
<feature type="compositionally biased region" description="Acidic residues" evidence="3">
    <location>
        <begin position="1218"/>
        <end position="1243"/>
    </location>
</feature>
<dbReference type="Pfam" id="PF13428">
    <property type="entry name" value="TPR_14"/>
    <property type="match status" value="1"/>
</dbReference>
<dbReference type="SMART" id="SM00028">
    <property type="entry name" value="TPR"/>
    <property type="match status" value="4"/>
</dbReference>
<dbReference type="InterPro" id="IPR019734">
    <property type="entry name" value="TPR_rpt"/>
</dbReference>
<dbReference type="InterPro" id="IPR011990">
    <property type="entry name" value="TPR-like_helical_dom_sf"/>
</dbReference>
<feature type="compositionally biased region" description="Acidic residues" evidence="3">
    <location>
        <begin position="1319"/>
        <end position="1329"/>
    </location>
</feature>
<feature type="compositionally biased region" description="Basic and acidic residues" evidence="3">
    <location>
        <begin position="1303"/>
        <end position="1316"/>
    </location>
</feature>
<dbReference type="GO" id="GO:0000993">
    <property type="term" value="F:RNA polymerase II complex binding"/>
    <property type="evidence" value="ECO:0007669"/>
    <property type="project" value="TreeGrafter"/>
</dbReference>
<dbReference type="GO" id="GO:0006368">
    <property type="term" value="P:transcription elongation by RNA polymerase II"/>
    <property type="evidence" value="ECO:0007669"/>
    <property type="project" value="TreeGrafter"/>
</dbReference>
<gene>
    <name evidence="4" type="primary">CTR9</name>
    <name evidence="4" type="ORF">MJAP1_001380</name>
</gene>
<feature type="region of interest" description="Disordered" evidence="3">
    <location>
        <begin position="544"/>
        <end position="569"/>
    </location>
</feature>
<feature type="compositionally biased region" description="Polar residues" evidence="3">
    <location>
        <begin position="1207"/>
        <end position="1217"/>
    </location>
</feature>
<dbReference type="PANTHER" id="PTHR14027">
    <property type="entry name" value="RNA POLYMERASE-ASSOCIATED PROTEIN CTR9"/>
    <property type="match status" value="1"/>
</dbReference>
<feature type="region of interest" description="Disordered" evidence="3">
    <location>
        <begin position="1140"/>
        <end position="1329"/>
    </location>
</feature>
<dbReference type="GO" id="GO:0016593">
    <property type="term" value="C:Cdc73/Paf1 complex"/>
    <property type="evidence" value="ECO:0007669"/>
    <property type="project" value="TreeGrafter"/>
</dbReference>
<evidence type="ECO:0000256" key="3">
    <source>
        <dbReference type="SAM" id="MobiDB-lite"/>
    </source>
</evidence>
<feature type="compositionally biased region" description="Low complexity" evidence="3">
    <location>
        <begin position="1244"/>
        <end position="1262"/>
    </location>
</feature>
<evidence type="ECO:0000256" key="2">
    <source>
        <dbReference type="ARBA" id="ARBA00022803"/>
    </source>
</evidence>
<feature type="compositionally biased region" description="Basic residues" evidence="3">
    <location>
        <begin position="1293"/>
        <end position="1302"/>
    </location>
</feature>
<keyword evidence="5" id="KW-1185">Reference proteome</keyword>
<feature type="compositionally biased region" description="Basic and acidic residues" evidence="3">
    <location>
        <begin position="551"/>
        <end position="566"/>
    </location>
</feature>
<feature type="compositionally biased region" description="Basic and acidic residues" evidence="3">
    <location>
        <begin position="1270"/>
        <end position="1292"/>
    </location>
</feature>
<name>A0AAF0J976_9BASI</name>
<dbReference type="GeneID" id="85225029"/>
<evidence type="ECO:0000313" key="5">
    <source>
        <dbReference type="Proteomes" id="UP001217754"/>
    </source>
</evidence>
<feature type="compositionally biased region" description="Basic and acidic residues" evidence="3">
    <location>
        <begin position="1140"/>
        <end position="1187"/>
    </location>
</feature>
<dbReference type="Gene3D" id="1.25.40.10">
    <property type="entry name" value="Tetratricopeptide repeat domain"/>
    <property type="match status" value="3"/>
</dbReference>
<dbReference type="SUPFAM" id="SSF48452">
    <property type="entry name" value="TPR-like"/>
    <property type="match status" value="3"/>
</dbReference>
<proteinExistence type="predicted"/>
<dbReference type="GO" id="GO:0006355">
    <property type="term" value="P:regulation of DNA-templated transcription"/>
    <property type="evidence" value="ECO:0007669"/>
    <property type="project" value="InterPro"/>
</dbReference>
<reference evidence="4" key="1">
    <citation type="submission" date="2023-03" db="EMBL/GenBank/DDBJ databases">
        <title>Mating type loci evolution in Malassezia.</title>
        <authorList>
            <person name="Coelho M.A."/>
        </authorList>
    </citation>
    <scope>NUCLEOTIDE SEQUENCE</scope>
    <source>
        <strain evidence="4">CBS 9431</strain>
    </source>
</reference>
<dbReference type="RefSeq" id="XP_060121324.1">
    <property type="nucleotide sequence ID" value="XM_060265341.1"/>
</dbReference>
<evidence type="ECO:0000256" key="1">
    <source>
        <dbReference type="ARBA" id="ARBA00022737"/>
    </source>
</evidence>
<dbReference type="InterPro" id="IPR031101">
    <property type="entry name" value="Ctr9"/>
</dbReference>
<organism evidence="4 5">
    <name type="scientific">Malassezia japonica</name>
    <dbReference type="NCBI Taxonomy" id="223818"/>
    <lineage>
        <taxon>Eukaryota</taxon>
        <taxon>Fungi</taxon>
        <taxon>Dikarya</taxon>
        <taxon>Basidiomycota</taxon>
        <taxon>Ustilaginomycotina</taxon>
        <taxon>Malasseziomycetes</taxon>
        <taxon>Malasseziales</taxon>
        <taxon>Malasseziaceae</taxon>
        <taxon>Malassezia</taxon>
    </lineage>
</organism>
<keyword evidence="2" id="KW-0802">TPR repeat</keyword>